<feature type="non-terminal residue" evidence="2">
    <location>
        <position position="408"/>
    </location>
</feature>
<gene>
    <name evidence="2" type="ORF">TeGR_g6806</name>
</gene>
<evidence type="ECO:0000256" key="1">
    <source>
        <dbReference type="SAM" id="MobiDB-lite"/>
    </source>
</evidence>
<name>A0ABQ6MYM0_9STRA</name>
<dbReference type="Proteomes" id="UP001165060">
    <property type="component" value="Unassembled WGS sequence"/>
</dbReference>
<comment type="caution">
    <text evidence="2">The sequence shown here is derived from an EMBL/GenBank/DDBJ whole genome shotgun (WGS) entry which is preliminary data.</text>
</comment>
<protein>
    <submittedName>
        <fullName evidence="2">Uncharacterized protein</fullName>
    </submittedName>
</protein>
<evidence type="ECO:0000313" key="2">
    <source>
        <dbReference type="EMBL" id="GMI35386.1"/>
    </source>
</evidence>
<keyword evidence="3" id="KW-1185">Reference proteome</keyword>
<sequence length="408" mass="44335">MDVITNTNVRHANVVAVRRQATNLKGVQAMVLPIDGEFKLEPRPHGCTHVRLDVYVEALSSLSSRMNSGNSPMSSAPSGMSPSGMSPQKQKSDAAQKSAAAVAAAVGGSSTQPHMEDAVVSLLLQTVVSLHSRFARYSELDEIALRDLATSVSLPPSAPSYIPITPAEQDLLLTCSQYDREHNRTDGGVTGGWKRVPRTLALPVSFFRKTSSTEEGGTWGKAVADVDAPADLVMAWLWSFTTYTRMFEHENHGNKGLLRDQIIVYAPGPDIQILSREKTAPKPSRSCIRLQSLKVGTRVKPRTFAVWCAWTRCTHTTEDFSEGDFLIAMAPLDELVSSSGPIKTAADLAKKELDLETELLGGKTTRVSVWGCHRVSPVSPSTCRLTQISMTKTRGSMIESWSMCAPPP</sequence>
<feature type="region of interest" description="Disordered" evidence="1">
    <location>
        <begin position="65"/>
        <end position="98"/>
    </location>
</feature>
<evidence type="ECO:0000313" key="3">
    <source>
        <dbReference type="Proteomes" id="UP001165060"/>
    </source>
</evidence>
<organism evidence="2 3">
    <name type="scientific">Tetraparma gracilis</name>
    <dbReference type="NCBI Taxonomy" id="2962635"/>
    <lineage>
        <taxon>Eukaryota</taxon>
        <taxon>Sar</taxon>
        <taxon>Stramenopiles</taxon>
        <taxon>Ochrophyta</taxon>
        <taxon>Bolidophyceae</taxon>
        <taxon>Parmales</taxon>
        <taxon>Triparmaceae</taxon>
        <taxon>Tetraparma</taxon>
    </lineage>
</organism>
<reference evidence="2 3" key="1">
    <citation type="journal article" date="2023" name="Commun. Biol.">
        <title>Genome analysis of Parmales, the sister group of diatoms, reveals the evolutionary specialization of diatoms from phago-mixotrophs to photoautotrophs.</title>
        <authorList>
            <person name="Ban H."/>
            <person name="Sato S."/>
            <person name="Yoshikawa S."/>
            <person name="Yamada K."/>
            <person name="Nakamura Y."/>
            <person name="Ichinomiya M."/>
            <person name="Sato N."/>
            <person name="Blanc-Mathieu R."/>
            <person name="Endo H."/>
            <person name="Kuwata A."/>
            <person name="Ogata H."/>
        </authorList>
    </citation>
    <scope>NUCLEOTIDE SEQUENCE [LARGE SCALE GENOMIC DNA]</scope>
</reference>
<dbReference type="EMBL" id="BRYB01004698">
    <property type="protein sequence ID" value="GMI35386.1"/>
    <property type="molecule type" value="Genomic_DNA"/>
</dbReference>
<proteinExistence type="predicted"/>
<accession>A0ABQ6MYM0</accession>